<feature type="compositionally biased region" description="Acidic residues" evidence="1">
    <location>
        <begin position="80"/>
        <end position="89"/>
    </location>
</feature>
<name>A0A383CC28_9ZZZZ</name>
<evidence type="ECO:0000313" key="2">
    <source>
        <dbReference type="EMBL" id="SVE29772.1"/>
    </source>
</evidence>
<dbReference type="AlphaFoldDB" id="A0A383CC28"/>
<dbReference type="EMBL" id="UINC01207612">
    <property type="protein sequence ID" value="SVE29772.1"/>
    <property type="molecule type" value="Genomic_DNA"/>
</dbReference>
<sequence length="89" mass="10310">MRKFRIEFLLSAVVEVDEDLPKDELMGQLYHALDLNKYKFNGFDVTNFRGESNVMKMGTDEEVDNDTENPTPKTPMSLAEMDEDEMDQV</sequence>
<proteinExistence type="predicted"/>
<evidence type="ECO:0000256" key="1">
    <source>
        <dbReference type="SAM" id="MobiDB-lite"/>
    </source>
</evidence>
<protein>
    <submittedName>
        <fullName evidence="2">Uncharacterized protein</fullName>
    </submittedName>
</protein>
<reference evidence="2" key="1">
    <citation type="submission" date="2018-05" db="EMBL/GenBank/DDBJ databases">
        <authorList>
            <person name="Lanie J.A."/>
            <person name="Ng W.-L."/>
            <person name="Kazmierczak K.M."/>
            <person name="Andrzejewski T.M."/>
            <person name="Davidsen T.M."/>
            <person name="Wayne K.J."/>
            <person name="Tettelin H."/>
            <person name="Glass J.I."/>
            <person name="Rusch D."/>
            <person name="Podicherti R."/>
            <person name="Tsui H.-C.T."/>
            <person name="Winkler M.E."/>
        </authorList>
    </citation>
    <scope>NUCLEOTIDE SEQUENCE</scope>
</reference>
<gene>
    <name evidence="2" type="ORF">METZ01_LOCUS482626</name>
</gene>
<accession>A0A383CC28</accession>
<organism evidence="2">
    <name type="scientific">marine metagenome</name>
    <dbReference type="NCBI Taxonomy" id="408172"/>
    <lineage>
        <taxon>unclassified sequences</taxon>
        <taxon>metagenomes</taxon>
        <taxon>ecological metagenomes</taxon>
    </lineage>
</organism>
<feature type="region of interest" description="Disordered" evidence="1">
    <location>
        <begin position="54"/>
        <end position="89"/>
    </location>
</feature>